<organism evidence="3 4">
    <name type="scientific">Trichuris muris</name>
    <name type="common">Mouse whipworm</name>
    <dbReference type="NCBI Taxonomy" id="70415"/>
    <lineage>
        <taxon>Eukaryota</taxon>
        <taxon>Metazoa</taxon>
        <taxon>Ecdysozoa</taxon>
        <taxon>Nematoda</taxon>
        <taxon>Enoplea</taxon>
        <taxon>Dorylaimia</taxon>
        <taxon>Trichinellida</taxon>
        <taxon>Trichuridae</taxon>
        <taxon>Trichuris</taxon>
    </lineage>
</organism>
<evidence type="ECO:0000313" key="4">
    <source>
        <dbReference type="WBParaSite" id="TMUE_1000004109.1"/>
    </source>
</evidence>
<dbReference type="AlphaFoldDB" id="A0A5S6QA49"/>
<accession>A0A5S6QA49</accession>
<dbReference type="SMART" id="SM00020">
    <property type="entry name" value="Tryp_SPc"/>
    <property type="match status" value="1"/>
</dbReference>
<dbReference type="Pfam" id="PF00089">
    <property type="entry name" value="Trypsin"/>
    <property type="match status" value="1"/>
</dbReference>
<dbReference type="InterPro" id="IPR043504">
    <property type="entry name" value="Peptidase_S1_PA_chymotrypsin"/>
</dbReference>
<dbReference type="WBParaSite" id="TMUE_1000004109.1">
    <property type="protein sequence ID" value="TMUE_1000004109.1"/>
    <property type="gene ID" value="WBGene00294498"/>
</dbReference>
<dbReference type="STRING" id="70415.A0A5S6QA49"/>
<dbReference type="InterPro" id="IPR001254">
    <property type="entry name" value="Trypsin_dom"/>
</dbReference>
<sequence>MANQSDIVVTAAHCVSRSNGFLPPDDIKAVFGVHDLNEDEPTVTFRSVRNYVSHMYSYEKDDNDIAILRLTELVTYTKEISPLCLPTKHTVTSEIKHCFAAGWGRTETDEMSTVLKQTRMHIAPMSQCPYAERVDRAICARTHYKGSIPCRGDSGSPLFCEIRGRYFALGILSLGPRNCTDQENDVGLYARLDIYNEWIRKKIKLLKTAPDQSMHTVMQGHIRAKPKLNVPGLLSLVHRGGKTGHLQATDLIAILSGYHERLIH</sequence>
<keyword evidence="3" id="KW-1185">Reference proteome</keyword>
<dbReference type="PROSITE" id="PS50240">
    <property type="entry name" value="TRYPSIN_DOM"/>
    <property type="match status" value="1"/>
</dbReference>
<protein>
    <submittedName>
        <fullName evidence="4">Peptidase S1 domain-containing protein</fullName>
    </submittedName>
</protein>
<evidence type="ECO:0000259" key="2">
    <source>
        <dbReference type="PROSITE" id="PS50240"/>
    </source>
</evidence>
<dbReference type="Proteomes" id="UP000046395">
    <property type="component" value="Unassembled WGS sequence"/>
</dbReference>
<proteinExistence type="predicted"/>
<feature type="domain" description="Peptidase S1" evidence="2">
    <location>
        <begin position="1"/>
        <end position="204"/>
    </location>
</feature>
<dbReference type="InterPro" id="IPR009003">
    <property type="entry name" value="Peptidase_S1_PA"/>
</dbReference>
<dbReference type="PANTHER" id="PTHR24252:SF7">
    <property type="entry name" value="HYALIN"/>
    <property type="match status" value="1"/>
</dbReference>
<dbReference type="PANTHER" id="PTHR24252">
    <property type="entry name" value="ACROSIN-RELATED"/>
    <property type="match status" value="1"/>
</dbReference>
<evidence type="ECO:0000256" key="1">
    <source>
        <dbReference type="ARBA" id="ARBA00023157"/>
    </source>
</evidence>
<dbReference type="CDD" id="cd00190">
    <property type="entry name" value="Tryp_SPc"/>
    <property type="match status" value="1"/>
</dbReference>
<dbReference type="Gene3D" id="2.40.10.10">
    <property type="entry name" value="Trypsin-like serine proteases"/>
    <property type="match status" value="1"/>
</dbReference>
<dbReference type="GO" id="GO:0004252">
    <property type="term" value="F:serine-type endopeptidase activity"/>
    <property type="evidence" value="ECO:0007669"/>
    <property type="project" value="InterPro"/>
</dbReference>
<keyword evidence="1" id="KW-1015">Disulfide bond</keyword>
<dbReference type="SUPFAM" id="SSF50494">
    <property type="entry name" value="Trypsin-like serine proteases"/>
    <property type="match status" value="1"/>
</dbReference>
<dbReference type="PROSITE" id="PS00134">
    <property type="entry name" value="TRYPSIN_HIS"/>
    <property type="match status" value="1"/>
</dbReference>
<evidence type="ECO:0000313" key="3">
    <source>
        <dbReference type="Proteomes" id="UP000046395"/>
    </source>
</evidence>
<reference evidence="4" key="1">
    <citation type="submission" date="2019-12" db="UniProtKB">
        <authorList>
            <consortium name="WormBaseParasite"/>
        </authorList>
    </citation>
    <scope>IDENTIFICATION</scope>
</reference>
<name>A0A5S6QA49_TRIMR</name>
<dbReference type="InterPro" id="IPR018114">
    <property type="entry name" value="TRYPSIN_HIS"/>
</dbReference>
<dbReference type="GO" id="GO:0006508">
    <property type="term" value="P:proteolysis"/>
    <property type="evidence" value="ECO:0007669"/>
    <property type="project" value="InterPro"/>
</dbReference>